<evidence type="ECO:0000313" key="8">
    <source>
        <dbReference type="Proteomes" id="UP000001880"/>
    </source>
</evidence>
<dbReference type="Gene3D" id="1.10.10.60">
    <property type="entry name" value="Homeodomain-like"/>
    <property type="match status" value="1"/>
</dbReference>
<keyword evidence="1" id="KW-0547">Nucleotide-binding</keyword>
<keyword evidence="3" id="KW-0805">Transcription regulation</keyword>
<evidence type="ECO:0000256" key="5">
    <source>
        <dbReference type="ARBA" id="ARBA00023163"/>
    </source>
</evidence>
<dbReference type="InterPro" id="IPR058031">
    <property type="entry name" value="AAA_lid_NorR"/>
</dbReference>
<dbReference type="InterPro" id="IPR003593">
    <property type="entry name" value="AAA+_ATPase"/>
</dbReference>
<dbReference type="InterPro" id="IPR003018">
    <property type="entry name" value="GAF"/>
</dbReference>
<dbReference type="PROSITE" id="PS00688">
    <property type="entry name" value="SIGMA54_INTERACT_3"/>
    <property type="match status" value="1"/>
</dbReference>
<reference evidence="7 8" key="1">
    <citation type="journal article" date="2010" name="Stand. Genomic Sci.">
        <title>Complete genome sequence of Haliangium ochraceum type strain (SMP-2).</title>
        <authorList>
            <consortium name="US DOE Joint Genome Institute (JGI-PGF)"/>
            <person name="Ivanova N."/>
            <person name="Daum C."/>
            <person name="Lang E."/>
            <person name="Abt B."/>
            <person name="Kopitz M."/>
            <person name="Saunders E."/>
            <person name="Lapidus A."/>
            <person name="Lucas S."/>
            <person name="Glavina Del Rio T."/>
            <person name="Nolan M."/>
            <person name="Tice H."/>
            <person name="Copeland A."/>
            <person name="Cheng J.F."/>
            <person name="Chen F."/>
            <person name="Bruce D."/>
            <person name="Goodwin L."/>
            <person name="Pitluck S."/>
            <person name="Mavromatis K."/>
            <person name="Pati A."/>
            <person name="Mikhailova N."/>
            <person name="Chen A."/>
            <person name="Palaniappan K."/>
            <person name="Land M."/>
            <person name="Hauser L."/>
            <person name="Chang Y.J."/>
            <person name="Jeffries C.D."/>
            <person name="Detter J.C."/>
            <person name="Brettin T."/>
            <person name="Rohde M."/>
            <person name="Goker M."/>
            <person name="Bristow J."/>
            <person name="Markowitz V."/>
            <person name="Eisen J.A."/>
            <person name="Hugenholtz P."/>
            <person name="Kyrpides N.C."/>
            <person name="Klenk H.P."/>
        </authorList>
    </citation>
    <scope>NUCLEOTIDE SEQUENCE [LARGE SCALE GENOMIC DNA]</scope>
    <source>
        <strain evidence="8">DSM 14365 / CIP 107738 / JCM 11303 / AJ 13395 / SMP-2</strain>
    </source>
</reference>
<dbReference type="InterPro" id="IPR025943">
    <property type="entry name" value="Sigma_54_int_dom_ATP-bd_2"/>
</dbReference>
<protein>
    <submittedName>
        <fullName evidence="7">Transcriptional regulator, NifA subfamily, Fis Family</fullName>
    </submittedName>
</protein>
<dbReference type="SMART" id="SM00382">
    <property type="entry name" value="AAA"/>
    <property type="match status" value="1"/>
</dbReference>
<dbReference type="OrthoDB" id="9802322at2"/>
<keyword evidence="2" id="KW-0067">ATP-binding</keyword>
<dbReference type="InterPro" id="IPR025662">
    <property type="entry name" value="Sigma_54_int_dom_ATP-bd_1"/>
</dbReference>
<feature type="domain" description="Sigma-54 factor interaction" evidence="6">
    <location>
        <begin position="201"/>
        <end position="431"/>
    </location>
</feature>
<gene>
    <name evidence="7" type="ordered locus">Hoch_3639</name>
</gene>
<dbReference type="PROSITE" id="PS00675">
    <property type="entry name" value="SIGMA54_INTERACT_1"/>
    <property type="match status" value="1"/>
</dbReference>
<proteinExistence type="predicted"/>
<dbReference type="Gene3D" id="3.30.450.40">
    <property type="match status" value="1"/>
</dbReference>
<evidence type="ECO:0000256" key="3">
    <source>
        <dbReference type="ARBA" id="ARBA00023015"/>
    </source>
</evidence>
<evidence type="ECO:0000256" key="4">
    <source>
        <dbReference type="ARBA" id="ARBA00023125"/>
    </source>
</evidence>
<dbReference type="Gene3D" id="3.40.50.300">
    <property type="entry name" value="P-loop containing nucleotide triphosphate hydrolases"/>
    <property type="match status" value="1"/>
</dbReference>
<dbReference type="SMART" id="SM00065">
    <property type="entry name" value="GAF"/>
    <property type="match status" value="1"/>
</dbReference>
<keyword evidence="4" id="KW-0238">DNA-binding</keyword>
<dbReference type="Pfam" id="PF01590">
    <property type="entry name" value="GAF"/>
    <property type="match status" value="1"/>
</dbReference>
<dbReference type="PRINTS" id="PR01590">
    <property type="entry name" value="HTHFIS"/>
</dbReference>
<evidence type="ECO:0000313" key="7">
    <source>
        <dbReference type="EMBL" id="ACY16141.1"/>
    </source>
</evidence>
<dbReference type="eggNOG" id="COG2203">
    <property type="taxonomic scope" value="Bacteria"/>
</dbReference>
<dbReference type="Proteomes" id="UP000001880">
    <property type="component" value="Chromosome"/>
</dbReference>
<keyword evidence="8" id="KW-1185">Reference proteome</keyword>
<dbReference type="SUPFAM" id="SSF46689">
    <property type="entry name" value="Homeodomain-like"/>
    <property type="match status" value="1"/>
</dbReference>
<accession>D0LX99</accession>
<evidence type="ECO:0000256" key="1">
    <source>
        <dbReference type="ARBA" id="ARBA00022741"/>
    </source>
</evidence>
<dbReference type="Pfam" id="PF00158">
    <property type="entry name" value="Sigma54_activat"/>
    <property type="match status" value="1"/>
</dbReference>
<dbReference type="GO" id="GO:0006355">
    <property type="term" value="P:regulation of DNA-templated transcription"/>
    <property type="evidence" value="ECO:0007669"/>
    <property type="project" value="InterPro"/>
</dbReference>
<dbReference type="CDD" id="cd00009">
    <property type="entry name" value="AAA"/>
    <property type="match status" value="1"/>
</dbReference>
<dbReference type="InterPro" id="IPR025944">
    <property type="entry name" value="Sigma_54_int_dom_CS"/>
</dbReference>
<dbReference type="InterPro" id="IPR009057">
    <property type="entry name" value="Homeodomain-like_sf"/>
</dbReference>
<dbReference type="KEGG" id="hoh:Hoch_3639"/>
<dbReference type="eggNOG" id="COG2204">
    <property type="taxonomic scope" value="Bacteria"/>
</dbReference>
<keyword evidence="5" id="KW-0804">Transcription</keyword>
<dbReference type="PANTHER" id="PTHR32071">
    <property type="entry name" value="TRANSCRIPTIONAL REGULATORY PROTEIN"/>
    <property type="match status" value="1"/>
</dbReference>
<dbReference type="PANTHER" id="PTHR32071:SF57">
    <property type="entry name" value="C4-DICARBOXYLATE TRANSPORT TRANSCRIPTIONAL REGULATORY PROTEIN DCTD"/>
    <property type="match status" value="1"/>
</dbReference>
<sequence length="547" mass="58759">MLRLLPQRRVRTVSEGELKQELLSDLGAMIAREVELDELLKTFGLRVAEALGADRATLWLVDARTGELRSRVANLLELDELRMPIGRGVAGYVAQRAEVVNIRDAASDQRWAPEIDQRTGYRTRSMLCVPVVEPGDRGAAPDRLRGVVQVLNKDEGAFTQADERFLRELAQQITRALAYTSLRAGHGVERGVSMRGRFNHIIGDSPAMEAVYDRILRAARTDATVLLHGETGTGKGLMARAIHVNSKRSAGPLIHVDCTTLPANLVESELFGHERGAYTGADSRVPGKVELADGGTLFLDEIGELPLPLQGKLLRFLQERQFERVGGRRTQEADVRVVAATNRPLAQMVRAGDFRSDLYYRVRVVDIQLPSLRARGGSDIAALAEHFVGVYGRRYEKRGARLSAEAMRALVHHSWPGNVRELEHAIERAVVLCADECIDAAALGLVGGLSSGGGAGGAVAEFEGDAASAPAAATATGAGAHAQPGAQPDAAATAGEGGGVWIPGDLGLDDASRVYATAILERAGGNRSEAARQLGIGRNRLARLLRD</sequence>
<dbReference type="AlphaFoldDB" id="D0LX99"/>
<dbReference type="FunFam" id="3.40.50.300:FF:000006">
    <property type="entry name" value="DNA-binding transcriptional regulator NtrC"/>
    <property type="match status" value="1"/>
</dbReference>
<dbReference type="GO" id="GO:0005524">
    <property type="term" value="F:ATP binding"/>
    <property type="evidence" value="ECO:0007669"/>
    <property type="project" value="UniProtKB-KW"/>
</dbReference>
<dbReference type="STRING" id="502025.Hoch_3639"/>
<dbReference type="PROSITE" id="PS50045">
    <property type="entry name" value="SIGMA54_INTERACT_4"/>
    <property type="match status" value="1"/>
</dbReference>
<dbReference type="Pfam" id="PF02954">
    <property type="entry name" value="HTH_8"/>
    <property type="match status" value="1"/>
</dbReference>
<dbReference type="InterPro" id="IPR027417">
    <property type="entry name" value="P-loop_NTPase"/>
</dbReference>
<dbReference type="SUPFAM" id="SSF55781">
    <property type="entry name" value="GAF domain-like"/>
    <property type="match status" value="1"/>
</dbReference>
<dbReference type="Gene3D" id="1.10.8.60">
    <property type="match status" value="1"/>
</dbReference>
<dbReference type="GO" id="GO:0043565">
    <property type="term" value="F:sequence-specific DNA binding"/>
    <property type="evidence" value="ECO:0007669"/>
    <property type="project" value="InterPro"/>
</dbReference>
<name>D0LX99_HALO1</name>
<dbReference type="InterPro" id="IPR029016">
    <property type="entry name" value="GAF-like_dom_sf"/>
</dbReference>
<evidence type="ECO:0000259" key="6">
    <source>
        <dbReference type="PROSITE" id="PS50045"/>
    </source>
</evidence>
<dbReference type="InterPro" id="IPR002197">
    <property type="entry name" value="HTH_Fis"/>
</dbReference>
<dbReference type="InterPro" id="IPR002078">
    <property type="entry name" value="Sigma_54_int"/>
</dbReference>
<dbReference type="Pfam" id="PF25601">
    <property type="entry name" value="AAA_lid_14"/>
    <property type="match status" value="1"/>
</dbReference>
<organism evidence="7 8">
    <name type="scientific">Haliangium ochraceum (strain DSM 14365 / JCM 11303 / SMP-2)</name>
    <dbReference type="NCBI Taxonomy" id="502025"/>
    <lineage>
        <taxon>Bacteria</taxon>
        <taxon>Pseudomonadati</taxon>
        <taxon>Myxococcota</taxon>
        <taxon>Polyangia</taxon>
        <taxon>Haliangiales</taxon>
        <taxon>Kofleriaceae</taxon>
        <taxon>Haliangium</taxon>
    </lineage>
</organism>
<dbReference type="PROSITE" id="PS00676">
    <property type="entry name" value="SIGMA54_INTERACT_2"/>
    <property type="match status" value="1"/>
</dbReference>
<evidence type="ECO:0000256" key="2">
    <source>
        <dbReference type="ARBA" id="ARBA00022840"/>
    </source>
</evidence>
<dbReference type="SUPFAM" id="SSF52540">
    <property type="entry name" value="P-loop containing nucleoside triphosphate hydrolases"/>
    <property type="match status" value="1"/>
</dbReference>
<dbReference type="HOGENOM" id="CLU_000445_95_2_7"/>
<dbReference type="EMBL" id="CP001804">
    <property type="protein sequence ID" value="ACY16141.1"/>
    <property type="molecule type" value="Genomic_DNA"/>
</dbReference>